<proteinExistence type="predicted"/>
<comment type="caution">
    <text evidence="1">The sequence shown here is derived from an EMBL/GenBank/DDBJ whole genome shotgun (WGS) entry which is preliminary data.</text>
</comment>
<organism evidence="1 2">
    <name type="scientific">Dictyobacter vulcani</name>
    <dbReference type="NCBI Taxonomy" id="2607529"/>
    <lineage>
        <taxon>Bacteria</taxon>
        <taxon>Bacillati</taxon>
        <taxon>Chloroflexota</taxon>
        <taxon>Ktedonobacteria</taxon>
        <taxon>Ktedonobacterales</taxon>
        <taxon>Dictyobacteraceae</taxon>
        <taxon>Dictyobacter</taxon>
    </lineage>
</organism>
<accession>A0A5J4KYN5</accession>
<reference evidence="1 2" key="1">
    <citation type="submission" date="2019-10" db="EMBL/GenBank/DDBJ databases">
        <title>Dictyobacter vulcani sp. nov., within the class Ktedonobacteria, isolated from soil of volcanic Mt. Zao.</title>
        <authorList>
            <person name="Zheng Y."/>
            <person name="Wang C.M."/>
            <person name="Sakai Y."/>
            <person name="Abe K."/>
            <person name="Yokota A."/>
            <person name="Yabe S."/>
        </authorList>
    </citation>
    <scope>NUCLEOTIDE SEQUENCE [LARGE SCALE GENOMIC DNA]</scope>
    <source>
        <strain evidence="1 2">W12</strain>
    </source>
</reference>
<sequence>MLVTEDWDYTRFVWCMVWGQNEAFVWLSDCSQKRAKKIMRSYIKPRYAREGNDISYSVPVLIAEANGLQLPHCE</sequence>
<evidence type="ECO:0000313" key="1">
    <source>
        <dbReference type="EMBL" id="GER92192.1"/>
    </source>
</evidence>
<dbReference type="Proteomes" id="UP000326912">
    <property type="component" value="Unassembled WGS sequence"/>
</dbReference>
<gene>
    <name evidence="1" type="ORF">KDW_63540</name>
</gene>
<name>A0A5J4KYN5_9CHLR</name>
<dbReference type="EMBL" id="BKZW01000006">
    <property type="protein sequence ID" value="GER92192.1"/>
    <property type="molecule type" value="Genomic_DNA"/>
</dbReference>
<protein>
    <submittedName>
        <fullName evidence="1">Uncharacterized protein</fullName>
    </submittedName>
</protein>
<dbReference type="AlphaFoldDB" id="A0A5J4KYN5"/>
<evidence type="ECO:0000313" key="2">
    <source>
        <dbReference type="Proteomes" id="UP000326912"/>
    </source>
</evidence>
<keyword evidence="2" id="KW-1185">Reference proteome</keyword>